<protein>
    <recommendedName>
        <fullName evidence="3">Preprotein translocase subunit YidC</fullName>
    </recommendedName>
</protein>
<dbReference type="KEGG" id="sins:PW252_08555"/>
<feature type="transmembrane region" description="Helical" evidence="1">
    <location>
        <begin position="12"/>
        <end position="31"/>
    </location>
</feature>
<feature type="transmembrane region" description="Helical" evidence="1">
    <location>
        <begin position="108"/>
        <end position="129"/>
    </location>
</feature>
<evidence type="ECO:0008006" key="3">
    <source>
        <dbReference type="Google" id="ProtNLM"/>
    </source>
</evidence>
<evidence type="ECO:0000256" key="1">
    <source>
        <dbReference type="SAM" id="Phobius"/>
    </source>
</evidence>
<proteinExistence type="predicted"/>
<keyword evidence="1" id="KW-0812">Transmembrane</keyword>
<gene>
    <name evidence="2" type="ORF">PW252_08555</name>
</gene>
<dbReference type="AlphaFoldDB" id="A0AA96VLH4"/>
<sequence>MGKYHDTVKRLSRVVLLSSLTIVLRIVFGAFPNIKPLTAIFLVSLSFMGLMDAWLVMTLTMVGSGLLFGFGPVVLWQVLSFGLVQLLWWCLVRPLVHKERLSIWPQSMLAALLVYVYGLIISILSAWQFGLSPLIFWFNGLFFDSLHAISTFLFYPIIDYIFRRFYK</sequence>
<keyword evidence="1" id="KW-0472">Membrane</keyword>
<feature type="transmembrane region" description="Helical" evidence="1">
    <location>
        <begin position="38"/>
        <end position="62"/>
    </location>
</feature>
<keyword evidence="1" id="KW-1133">Transmembrane helix</keyword>
<feature type="transmembrane region" description="Helical" evidence="1">
    <location>
        <begin position="74"/>
        <end position="96"/>
    </location>
</feature>
<feature type="transmembrane region" description="Helical" evidence="1">
    <location>
        <begin position="135"/>
        <end position="158"/>
    </location>
</feature>
<name>A0AA96VLH4_9STRE</name>
<organism evidence="2">
    <name type="scientific">Streptococcus iners</name>
    <dbReference type="NCBI Taxonomy" id="3028084"/>
    <lineage>
        <taxon>Bacteria</taxon>
        <taxon>Bacillati</taxon>
        <taxon>Bacillota</taxon>
        <taxon>Bacilli</taxon>
        <taxon>Lactobacillales</taxon>
        <taxon>Streptococcaceae</taxon>
        <taxon>Streptococcus</taxon>
    </lineage>
</organism>
<accession>A0AA96VLH4</accession>
<dbReference type="RefSeq" id="WP_248051081.1">
    <property type="nucleotide sequence ID" value="NZ_CP118735.1"/>
</dbReference>
<dbReference type="EMBL" id="CP118735">
    <property type="protein sequence ID" value="WNY50611.1"/>
    <property type="molecule type" value="Genomic_DNA"/>
</dbReference>
<evidence type="ECO:0000313" key="2">
    <source>
        <dbReference type="EMBL" id="WNY50611.1"/>
    </source>
</evidence>
<reference evidence="2" key="1">
    <citation type="submission" date="2023-02" db="EMBL/GenBank/DDBJ databases">
        <title>Streptococcus sp. Genome Sequencing and Assembly.</title>
        <authorList>
            <person name="Shore S.M."/>
            <person name="Nicholson T.L."/>
        </authorList>
    </citation>
    <scope>NUCLEOTIDE SEQUENCE</scope>
    <source>
        <strain evidence="2">29887</strain>
    </source>
</reference>